<feature type="compositionally biased region" description="Polar residues" evidence="3">
    <location>
        <begin position="31"/>
        <end position="40"/>
    </location>
</feature>
<dbReference type="AlphaFoldDB" id="A0AAD5KJP8"/>
<dbReference type="InterPro" id="IPR031311">
    <property type="entry name" value="CHIT_BIND_RR_consensus"/>
</dbReference>
<organism evidence="5 6">
    <name type="scientific">Daphnia sinensis</name>
    <dbReference type="NCBI Taxonomy" id="1820382"/>
    <lineage>
        <taxon>Eukaryota</taxon>
        <taxon>Metazoa</taxon>
        <taxon>Ecdysozoa</taxon>
        <taxon>Arthropoda</taxon>
        <taxon>Crustacea</taxon>
        <taxon>Branchiopoda</taxon>
        <taxon>Diplostraca</taxon>
        <taxon>Cladocera</taxon>
        <taxon>Anomopoda</taxon>
        <taxon>Daphniidae</taxon>
        <taxon>Daphnia</taxon>
        <taxon>Daphnia similis group</taxon>
    </lineage>
</organism>
<dbReference type="PANTHER" id="PTHR12236:SF79">
    <property type="entry name" value="CUTICULAR PROTEIN 50CB-RELATED"/>
    <property type="match status" value="1"/>
</dbReference>
<dbReference type="GO" id="GO:0031012">
    <property type="term" value="C:extracellular matrix"/>
    <property type="evidence" value="ECO:0007669"/>
    <property type="project" value="TreeGrafter"/>
</dbReference>
<dbReference type="InterPro" id="IPR051217">
    <property type="entry name" value="Insect_Cuticle_Struc_Prot"/>
</dbReference>
<feature type="signal peptide" evidence="4">
    <location>
        <begin position="1"/>
        <end position="17"/>
    </location>
</feature>
<dbReference type="Pfam" id="PF00379">
    <property type="entry name" value="Chitin_bind_4"/>
    <property type="match status" value="1"/>
</dbReference>
<feature type="region of interest" description="Disordered" evidence="3">
    <location>
        <begin position="31"/>
        <end position="51"/>
    </location>
</feature>
<evidence type="ECO:0000313" key="6">
    <source>
        <dbReference type="Proteomes" id="UP000820818"/>
    </source>
</evidence>
<dbReference type="Proteomes" id="UP000820818">
    <property type="component" value="Linkage Group LG9"/>
</dbReference>
<feature type="chain" id="PRO_5042255528" description="Cuticle protein" evidence="4">
    <location>
        <begin position="18"/>
        <end position="134"/>
    </location>
</feature>
<dbReference type="GO" id="GO:0005615">
    <property type="term" value="C:extracellular space"/>
    <property type="evidence" value="ECO:0007669"/>
    <property type="project" value="TreeGrafter"/>
</dbReference>
<dbReference type="PROSITE" id="PS00233">
    <property type="entry name" value="CHIT_BIND_RR_1"/>
    <property type="match status" value="1"/>
</dbReference>
<evidence type="ECO:0000256" key="4">
    <source>
        <dbReference type="SAM" id="SignalP"/>
    </source>
</evidence>
<sequence>MNKSIILVVCCLAVASAADYYVESRILETTQTPLDQSTDVPSSSPSSGADDLSAKVYSFFYEVKHEESKNDYSHAESSDGKVVKGTYKVLLPDGRNQNVEYVADSNGYVAQVKYEGEAKYPEFQPARTSRILGY</sequence>
<evidence type="ECO:0000256" key="1">
    <source>
        <dbReference type="ARBA" id="ARBA00022460"/>
    </source>
</evidence>
<proteinExistence type="predicted"/>
<accession>A0AAD5KJP8</accession>
<dbReference type="PROSITE" id="PS51155">
    <property type="entry name" value="CHIT_BIND_RR_2"/>
    <property type="match status" value="1"/>
</dbReference>
<protein>
    <recommendedName>
        <fullName evidence="7">Cuticle protein</fullName>
    </recommendedName>
</protein>
<dbReference type="EMBL" id="WJBH02000009">
    <property type="protein sequence ID" value="KAI9552982.1"/>
    <property type="molecule type" value="Genomic_DNA"/>
</dbReference>
<dbReference type="InterPro" id="IPR000618">
    <property type="entry name" value="Insect_cuticle"/>
</dbReference>
<gene>
    <name evidence="5" type="ORF">GHT06_020868</name>
</gene>
<evidence type="ECO:0000313" key="5">
    <source>
        <dbReference type="EMBL" id="KAI9552982.1"/>
    </source>
</evidence>
<reference evidence="5 6" key="1">
    <citation type="submission" date="2022-05" db="EMBL/GenBank/DDBJ databases">
        <title>A multi-omics perspective on studying reproductive biology in Daphnia sinensis.</title>
        <authorList>
            <person name="Jia J."/>
        </authorList>
    </citation>
    <scope>NUCLEOTIDE SEQUENCE [LARGE SCALE GENOMIC DNA]</scope>
    <source>
        <strain evidence="5 6">WSL</strain>
    </source>
</reference>
<keyword evidence="6" id="KW-1185">Reference proteome</keyword>
<dbReference type="GO" id="GO:0042302">
    <property type="term" value="F:structural constituent of cuticle"/>
    <property type="evidence" value="ECO:0007669"/>
    <property type="project" value="UniProtKB-UniRule"/>
</dbReference>
<comment type="caution">
    <text evidence="5">The sequence shown here is derived from an EMBL/GenBank/DDBJ whole genome shotgun (WGS) entry which is preliminary data.</text>
</comment>
<dbReference type="PANTHER" id="PTHR12236">
    <property type="entry name" value="STRUCTURAL CONTITUENT OF CUTICLE"/>
    <property type="match status" value="1"/>
</dbReference>
<evidence type="ECO:0008006" key="7">
    <source>
        <dbReference type="Google" id="ProtNLM"/>
    </source>
</evidence>
<evidence type="ECO:0000256" key="3">
    <source>
        <dbReference type="SAM" id="MobiDB-lite"/>
    </source>
</evidence>
<name>A0AAD5KJP8_9CRUS</name>
<keyword evidence="4" id="KW-0732">Signal</keyword>
<keyword evidence="1 2" id="KW-0193">Cuticle</keyword>
<evidence type="ECO:0000256" key="2">
    <source>
        <dbReference type="PROSITE-ProRule" id="PRU00497"/>
    </source>
</evidence>